<dbReference type="SUPFAM" id="SSF54637">
    <property type="entry name" value="Thioesterase/thiol ester dehydrase-isomerase"/>
    <property type="match status" value="1"/>
</dbReference>
<dbReference type="InterPro" id="IPR029069">
    <property type="entry name" value="HotDog_dom_sf"/>
</dbReference>
<evidence type="ECO:0000313" key="3">
    <source>
        <dbReference type="Proteomes" id="UP000666915"/>
    </source>
</evidence>
<dbReference type="CDD" id="cd03441">
    <property type="entry name" value="R_hydratase_like"/>
    <property type="match status" value="1"/>
</dbReference>
<dbReference type="Proteomes" id="UP000666915">
    <property type="component" value="Unassembled WGS sequence"/>
</dbReference>
<feature type="domain" description="FAS1-like dehydratase" evidence="1">
    <location>
        <begin position="11"/>
        <end position="152"/>
    </location>
</feature>
<evidence type="ECO:0000259" key="1">
    <source>
        <dbReference type="Pfam" id="PF13452"/>
    </source>
</evidence>
<dbReference type="Gene3D" id="3.10.129.10">
    <property type="entry name" value="Hotdog Thioesterase"/>
    <property type="match status" value="1"/>
</dbReference>
<protein>
    <submittedName>
        <fullName evidence="2">MaoC family dehydratase N-terminal domain-containing protein</fullName>
    </submittedName>
</protein>
<gene>
    <name evidence="2" type="ORF">J4557_39100</name>
</gene>
<proteinExistence type="predicted"/>
<name>A0ABS3RBX4_9ACTN</name>
<sequence length="163" mass="17889">MSLLTEEMKALIGSEVVYTAPEELGRASIRYFAQAVGDGNPLYTDDAYAREHGYGGVIAPPTLIMETNQYTGLPRGDDGYAGHLWHLDVPGTRLVRGGNSYAFHRPVRPDDVITATWRISDITERVNGRGQAMLIVTSTAAYTDQRGEPLATNEETLIYVEIA</sequence>
<dbReference type="EMBL" id="JAGEOK010000034">
    <property type="protein sequence ID" value="MBO2443552.1"/>
    <property type="molecule type" value="Genomic_DNA"/>
</dbReference>
<dbReference type="Pfam" id="PF13452">
    <property type="entry name" value="FAS1_DH_region"/>
    <property type="match status" value="1"/>
</dbReference>
<comment type="caution">
    <text evidence="2">The sequence shown here is derived from an EMBL/GenBank/DDBJ whole genome shotgun (WGS) entry which is preliminary data.</text>
</comment>
<organism evidence="2 3">
    <name type="scientific">Actinomadura nitritigenes</name>
    <dbReference type="NCBI Taxonomy" id="134602"/>
    <lineage>
        <taxon>Bacteria</taxon>
        <taxon>Bacillati</taxon>
        <taxon>Actinomycetota</taxon>
        <taxon>Actinomycetes</taxon>
        <taxon>Streptosporangiales</taxon>
        <taxon>Thermomonosporaceae</taxon>
        <taxon>Actinomadura</taxon>
    </lineage>
</organism>
<keyword evidence="3" id="KW-1185">Reference proteome</keyword>
<dbReference type="RefSeq" id="WP_208271859.1">
    <property type="nucleotide sequence ID" value="NZ_BAAAGM010000029.1"/>
</dbReference>
<dbReference type="InterPro" id="IPR039569">
    <property type="entry name" value="FAS1-like_DH_region"/>
</dbReference>
<evidence type="ECO:0000313" key="2">
    <source>
        <dbReference type="EMBL" id="MBO2443552.1"/>
    </source>
</evidence>
<accession>A0ABS3RBX4</accession>
<reference evidence="2 3" key="1">
    <citation type="submission" date="2021-03" db="EMBL/GenBank/DDBJ databases">
        <authorList>
            <person name="Kanchanasin P."/>
            <person name="Saeng-In P."/>
            <person name="Phongsopitanun W."/>
            <person name="Yuki M."/>
            <person name="Kudo T."/>
            <person name="Ohkuma M."/>
            <person name="Tanasupawat S."/>
        </authorList>
    </citation>
    <scope>NUCLEOTIDE SEQUENCE [LARGE SCALE GENOMIC DNA]</scope>
    <source>
        <strain evidence="2 3">L46</strain>
    </source>
</reference>